<name>A0A1F5V5L2_9BACT</name>
<evidence type="ECO:0000256" key="1">
    <source>
        <dbReference type="ARBA" id="ARBA00006767"/>
    </source>
</evidence>
<feature type="compositionally biased region" description="Basic and acidic residues" evidence="9">
    <location>
        <begin position="1"/>
        <end position="23"/>
    </location>
</feature>
<evidence type="ECO:0000256" key="8">
    <source>
        <dbReference type="ARBA" id="ARBA00035517"/>
    </source>
</evidence>
<evidence type="ECO:0000313" key="11">
    <source>
        <dbReference type="EMBL" id="OGF58706.1"/>
    </source>
</evidence>
<evidence type="ECO:0000313" key="12">
    <source>
        <dbReference type="Proteomes" id="UP000178943"/>
    </source>
</evidence>
<evidence type="ECO:0000256" key="6">
    <source>
        <dbReference type="ARBA" id="ARBA00025604"/>
    </source>
</evidence>
<evidence type="ECO:0000256" key="2">
    <source>
        <dbReference type="ARBA" id="ARBA00022737"/>
    </source>
</evidence>
<dbReference type="InterPro" id="IPR050437">
    <property type="entry name" value="Ribos_protein_bS1-like"/>
</dbReference>
<evidence type="ECO:0000259" key="10">
    <source>
        <dbReference type="PROSITE" id="PS50126"/>
    </source>
</evidence>
<dbReference type="InterPro" id="IPR000110">
    <property type="entry name" value="Ribosomal_bS1"/>
</dbReference>
<dbReference type="AlphaFoldDB" id="A0A1F5V5L2"/>
<evidence type="ECO:0000256" key="5">
    <source>
        <dbReference type="ARBA" id="ARBA00023274"/>
    </source>
</evidence>
<dbReference type="CDD" id="cd04465">
    <property type="entry name" value="S1_RPS1_repeat_ec2_hs2"/>
    <property type="match status" value="1"/>
</dbReference>
<feature type="domain" description="S1 motif" evidence="10">
    <location>
        <begin position="392"/>
        <end position="462"/>
    </location>
</feature>
<dbReference type="InterPro" id="IPR003029">
    <property type="entry name" value="S1_domain"/>
</dbReference>
<feature type="domain" description="S1 motif" evidence="10">
    <location>
        <begin position="305"/>
        <end position="375"/>
    </location>
</feature>
<dbReference type="EMBL" id="MFGW01000233">
    <property type="protein sequence ID" value="OGF58706.1"/>
    <property type="molecule type" value="Genomic_DNA"/>
</dbReference>
<gene>
    <name evidence="11" type="ORF">A2Y62_13020</name>
</gene>
<organism evidence="11 12">
    <name type="scientific">Candidatus Fischerbacteria bacterium RBG_13_37_8</name>
    <dbReference type="NCBI Taxonomy" id="1817863"/>
    <lineage>
        <taxon>Bacteria</taxon>
        <taxon>Candidatus Fischeribacteriota</taxon>
    </lineage>
</organism>
<dbReference type="Gene3D" id="2.40.50.140">
    <property type="entry name" value="Nucleic acid-binding proteins"/>
    <property type="match status" value="6"/>
</dbReference>
<dbReference type="Pfam" id="PF00575">
    <property type="entry name" value="S1"/>
    <property type="match status" value="6"/>
</dbReference>
<dbReference type="PIRSF" id="PIRSF002111">
    <property type="entry name" value="RpsA"/>
    <property type="match status" value="1"/>
</dbReference>
<feature type="region of interest" description="Disordered" evidence="9">
    <location>
        <begin position="1"/>
        <end position="28"/>
    </location>
</feature>
<evidence type="ECO:0000256" key="4">
    <source>
        <dbReference type="ARBA" id="ARBA00022980"/>
    </source>
</evidence>
<keyword evidence="4" id="KW-0689">Ribosomal protein</keyword>
<feature type="domain" description="S1 motif" evidence="10">
    <location>
        <begin position="220"/>
        <end position="288"/>
    </location>
</feature>
<dbReference type="FunFam" id="2.40.50.140:FF:000011">
    <property type="entry name" value="30S ribosomal protein S1"/>
    <property type="match status" value="1"/>
</dbReference>
<reference evidence="11 12" key="1">
    <citation type="journal article" date="2016" name="Nat. Commun.">
        <title>Thousands of microbial genomes shed light on interconnected biogeochemical processes in an aquifer system.</title>
        <authorList>
            <person name="Anantharaman K."/>
            <person name="Brown C.T."/>
            <person name="Hug L.A."/>
            <person name="Sharon I."/>
            <person name="Castelle C.J."/>
            <person name="Probst A.J."/>
            <person name="Thomas B.C."/>
            <person name="Singh A."/>
            <person name="Wilkins M.J."/>
            <person name="Karaoz U."/>
            <person name="Brodie E.L."/>
            <person name="Williams K.H."/>
            <person name="Hubbard S.S."/>
            <person name="Banfield J.F."/>
        </authorList>
    </citation>
    <scope>NUCLEOTIDE SEQUENCE [LARGE SCALE GENOMIC DNA]</scope>
</reference>
<dbReference type="CDD" id="cd05688">
    <property type="entry name" value="S1_RPS1_repeat_ec3"/>
    <property type="match status" value="2"/>
</dbReference>
<accession>A0A1F5V5L2</accession>
<feature type="domain" description="S1 motif" evidence="10">
    <location>
        <begin position="50"/>
        <end position="116"/>
    </location>
</feature>
<protein>
    <recommendedName>
        <fullName evidence="7">Small ribosomal subunit protein bS1</fullName>
    </recommendedName>
    <alternativeName>
        <fullName evidence="8">30S ribosomal protein S1</fullName>
    </alternativeName>
</protein>
<dbReference type="GO" id="GO:0003729">
    <property type="term" value="F:mRNA binding"/>
    <property type="evidence" value="ECO:0007669"/>
    <property type="project" value="TreeGrafter"/>
</dbReference>
<dbReference type="Proteomes" id="UP000178943">
    <property type="component" value="Unassembled WGS sequence"/>
</dbReference>
<dbReference type="PRINTS" id="PR00681">
    <property type="entry name" value="RIBOSOMALS1"/>
</dbReference>
<dbReference type="NCBIfam" id="NF004952">
    <property type="entry name" value="PRK06299.1-2"/>
    <property type="match status" value="1"/>
</dbReference>
<feature type="domain" description="S1 motif" evidence="10">
    <location>
        <begin position="134"/>
        <end position="198"/>
    </location>
</feature>
<evidence type="ECO:0000256" key="7">
    <source>
        <dbReference type="ARBA" id="ARBA00035293"/>
    </source>
</evidence>
<proteinExistence type="inferred from homology"/>
<dbReference type="GO" id="GO:0005840">
    <property type="term" value="C:ribosome"/>
    <property type="evidence" value="ECO:0007669"/>
    <property type="project" value="UniProtKB-KW"/>
</dbReference>
<keyword evidence="3" id="KW-0694">RNA-binding</keyword>
<evidence type="ECO:0000256" key="9">
    <source>
        <dbReference type="SAM" id="MobiDB-lite"/>
    </source>
</evidence>
<sequence>MDTTNEEAKNEIESTDSQSKEDASSNDYDIEEYEALMSQYQATYKTPEVGELIHGKLISIDDKHGIIDIGLKSEGLVPISELKSANGELEVTLGDDLALIVEQTSSIDGCAILSKRKADEILGWDTIKDSYEKQISLTGRVVQIVKGGVIIDSGYKIFIPMSLFDIMKSKNIDNFIGQDVTFKIINIDFEKRIVIGSRKALLEEQREKEKQKLLNRIKEGMIIKGIVKNITDFGAFVDLGGIDGLIHKSDIEWGKEVEPSDYFNIGQTIKSKIIKYDKDSGRISLGVKQLKPDPWLKIVKKYSVGSTVKGRVYSLMDYGAFVEIKEGIHGLIHVSEISWDKKIKHPSQVLAVGDEIKAYVLKIDEEQKRISLSLREVQPNPWDLFKKRHPIGSRISATVKRFSSMGAFVEVSEGLEGFIHIRDMSWAKKAKPPSEILKKGEMITAEVLEIVPERERLRLGLKQLLPNSWEEFFKNHKEGDLIPGKITYFTDYGCFVEVAEGIEGLLHISEISNKRIQKPDDILAIGQEITAKIVKLDPEQKKISLSMRALA</sequence>
<dbReference type="CDD" id="cd05687">
    <property type="entry name" value="S1_RPS1_repeat_ec1_hs1"/>
    <property type="match status" value="1"/>
</dbReference>
<dbReference type="FunFam" id="2.40.50.140:FF:000103">
    <property type="entry name" value="protein RRP5 homolog"/>
    <property type="match status" value="1"/>
</dbReference>
<dbReference type="PANTHER" id="PTHR10724:SF7">
    <property type="entry name" value="SMALL RIBOSOMAL SUBUNIT PROTEIN BS1C"/>
    <property type="match status" value="1"/>
</dbReference>
<dbReference type="GO" id="GO:0003735">
    <property type="term" value="F:structural constituent of ribosome"/>
    <property type="evidence" value="ECO:0007669"/>
    <property type="project" value="InterPro"/>
</dbReference>
<comment type="function">
    <text evidence="6">Binds mRNA; thus facilitating recognition of the initiation point. It is needed to translate mRNA with a short Shine-Dalgarno (SD) purine-rich sequence.</text>
</comment>
<dbReference type="InterPro" id="IPR012340">
    <property type="entry name" value="NA-bd_OB-fold"/>
</dbReference>
<keyword evidence="5" id="KW-0687">Ribonucleoprotein</keyword>
<keyword evidence="2" id="KW-0677">Repeat</keyword>
<feature type="domain" description="S1 motif" evidence="10">
    <location>
        <begin position="479"/>
        <end position="548"/>
    </location>
</feature>
<dbReference type="SUPFAM" id="SSF50249">
    <property type="entry name" value="Nucleic acid-binding proteins"/>
    <property type="match status" value="6"/>
</dbReference>
<feature type="non-terminal residue" evidence="11">
    <location>
        <position position="551"/>
    </location>
</feature>
<dbReference type="SMART" id="SM00316">
    <property type="entry name" value="S1"/>
    <property type="match status" value="6"/>
</dbReference>
<dbReference type="GO" id="GO:1990904">
    <property type="term" value="C:ribonucleoprotein complex"/>
    <property type="evidence" value="ECO:0007669"/>
    <property type="project" value="UniProtKB-KW"/>
</dbReference>
<comment type="similarity">
    <text evidence="1">Belongs to the bacterial ribosomal protein bS1 family.</text>
</comment>
<dbReference type="PANTHER" id="PTHR10724">
    <property type="entry name" value="30S RIBOSOMAL PROTEIN S1"/>
    <property type="match status" value="1"/>
</dbReference>
<evidence type="ECO:0000256" key="3">
    <source>
        <dbReference type="ARBA" id="ARBA00022884"/>
    </source>
</evidence>
<dbReference type="PROSITE" id="PS50126">
    <property type="entry name" value="S1"/>
    <property type="match status" value="6"/>
</dbReference>
<dbReference type="STRING" id="1817863.A2Y62_13020"/>
<dbReference type="GO" id="GO:0006412">
    <property type="term" value="P:translation"/>
    <property type="evidence" value="ECO:0007669"/>
    <property type="project" value="InterPro"/>
</dbReference>
<dbReference type="InterPro" id="IPR035104">
    <property type="entry name" value="Ribosomal_protein_S1-like"/>
</dbReference>
<comment type="caution">
    <text evidence="11">The sequence shown here is derived from an EMBL/GenBank/DDBJ whole genome shotgun (WGS) entry which is preliminary data.</text>
</comment>